<dbReference type="KEGG" id="ath:AT5G28780"/>
<dbReference type="GO" id="GO:0005634">
    <property type="term" value="C:nucleus"/>
    <property type="evidence" value="ECO:0000314"/>
    <property type="project" value="TAIR"/>
</dbReference>
<reference evidence="4" key="2">
    <citation type="journal article" date="2017" name="Plant J.">
        <title>Araport11: a complete reannotation of the Arabidopsis thaliana reference genome.</title>
        <authorList>
            <person name="Cheng C.Y."/>
            <person name="Krishnakumar V."/>
            <person name="Chan A.P."/>
            <person name="Thibaud-Nissen F."/>
            <person name="Schobel S."/>
            <person name="Town C.D."/>
        </authorList>
    </citation>
    <scope>GENOME REANNOTATION</scope>
    <source>
        <strain evidence="4">cv. Columbia</strain>
    </source>
</reference>
<dbReference type="HOGENOM" id="CLU_001324_14_0_1"/>
<keyword evidence="3" id="KW-0347">Helicase</keyword>
<keyword evidence="3" id="KW-0067">ATP-binding</keyword>
<proteinExistence type="predicted"/>
<dbReference type="PhylomeDB" id="F4KA12"/>
<dbReference type="GeneID" id="832993"/>
<dbReference type="STRING" id="3702.F4KA12"/>
<accession>F4KA12</accession>
<protein>
    <submittedName>
        <fullName evidence="3">PIF1 helicase</fullName>
    </submittedName>
</protein>
<dbReference type="InterPro" id="IPR027417">
    <property type="entry name" value="P-loop_NTPase"/>
</dbReference>
<dbReference type="Araport" id="AT5G28780"/>
<dbReference type="PaxDb" id="3702-AT5G28780.1"/>
<dbReference type="ExpressionAtlas" id="F4KA12">
    <property type="expression patterns" value="baseline and differential"/>
</dbReference>
<dbReference type="Pfam" id="PF21530">
    <property type="entry name" value="Pif1_2B_dom"/>
    <property type="match status" value="1"/>
</dbReference>
<keyword evidence="4" id="KW-1185">Reference proteome</keyword>
<keyword evidence="3" id="KW-0378">Hydrolase</keyword>
<dbReference type="PANTHER" id="PTHR23274">
    <property type="entry name" value="DNA HELICASE-RELATED"/>
    <property type="match status" value="1"/>
</dbReference>
<dbReference type="Proteomes" id="UP000006548">
    <property type="component" value="Chromosome 5"/>
</dbReference>
<evidence type="ECO:0000313" key="3">
    <source>
        <dbReference type="EMBL" id="AED93835.1"/>
    </source>
</evidence>
<dbReference type="OMA" id="HADEVIY"/>
<dbReference type="InterPro" id="IPR049163">
    <property type="entry name" value="Pif1-like_2B_dom"/>
</dbReference>
<dbReference type="SUPFAM" id="SSF52540">
    <property type="entry name" value="P-loop containing nucleoside triphosphate hydrolases"/>
    <property type="match status" value="1"/>
</dbReference>
<evidence type="ECO:0000313" key="2">
    <source>
        <dbReference type="Araport" id="AT5G28780"/>
    </source>
</evidence>
<gene>
    <name evidence="2 3" type="ordered locus">At5g28780</name>
    <name evidence="3" type="ORF">T32B20.70</name>
    <name evidence="3" type="ORF">T32B20_70</name>
</gene>
<reference evidence="3 4" key="1">
    <citation type="journal article" date="2000" name="Nature">
        <title>Sequence and analysis of chromosome 5 of the plant Arabidopsis thaliana.</title>
        <authorList>
            <consortium name="Kazusa DNA Research Institute"/>
            <consortium name="Cold Spring Harbor and Washington University in St Louis Sequencing Consortium"/>
            <consortium name="European Union Arabidopsis Genome Sequencing Consortium"/>
            <person name="Tabata S."/>
            <person name="Kaneko T."/>
            <person name="Nakamura Y."/>
            <person name="Kotani H."/>
            <person name="Kato T."/>
            <person name="Asamizu E."/>
            <person name="Miyajima N."/>
            <person name="Sasamoto S."/>
            <person name="Kimura T."/>
            <person name="Hosouchi T."/>
            <person name="Kawashima K."/>
            <person name="Kohara M."/>
            <person name="Matsumoto M."/>
            <person name="Matsuno A."/>
            <person name="Muraki A."/>
            <person name="Nakayama S."/>
            <person name="Nakazaki N."/>
            <person name="Naruo K."/>
            <person name="Okumura S."/>
            <person name="Shinpo S."/>
            <person name="Takeuchi C."/>
            <person name="Wada T."/>
            <person name="Watanabe A."/>
            <person name="Yamada M."/>
            <person name="Yasuda M."/>
            <person name="Sato S."/>
            <person name="de la Bastide M."/>
            <person name="Huang E."/>
            <person name="Spiegel L."/>
            <person name="Gnoj L."/>
            <person name="O'Shaughnessy A."/>
            <person name="Preston R."/>
            <person name="Habermann K."/>
            <person name="Murray J."/>
            <person name="Johnson D."/>
            <person name="Rohlfing T."/>
            <person name="Nelson J."/>
            <person name="Stoneking T."/>
            <person name="Pepin K."/>
            <person name="Spieth J."/>
            <person name="Sekhon M."/>
            <person name="Armstrong J."/>
            <person name="Becker M."/>
            <person name="Belter E."/>
            <person name="Cordum H."/>
            <person name="Cordes M."/>
            <person name="Courtney L."/>
            <person name="Courtney W."/>
            <person name="Dante M."/>
            <person name="Du H."/>
            <person name="Edwards J."/>
            <person name="Fryman J."/>
            <person name="Haakensen B."/>
            <person name="Lamar E."/>
            <person name="Latreille P."/>
            <person name="Leonard S."/>
            <person name="Meyer R."/>
            <person name="Mulvaney E."/>
            <person name="Ozersky P."/>
            <person name="Riley A."/>
            <person name="Strowmatt C."/>
            <person name="Wagner-McPherson C."/>
            <person name="Wollam A."/>
            <person name="Yoakum M."/>
            <person name="Bell M."/>
            <person name="Dedhia N."/>
            <person name="Parnell L."/>
            <person name="Shah R."/>
            <person name="Rodriguez M."/>
            <person name="See L.H."/>
            <person name="Vil D."/>
            <person name="Baker J."/>
            <person name="Kirchoff K."/>
            <person name="Toth K."/>
            <person name="King L."/>
            <person name="Bahret A."/>
            <person name="Miller B."/>
            <person name="Marra M."/>
            <person name="Martienssen R."/>
            <person name="McCombie W.R."/>
            <person name="Wilson R.K."/>
            <person name="Murphy G."/>
            <person name="Bancroft I."/>
            <person name="Volckaert G."/>
            <person name="Wambutt R."/>
            <person name="Dusterhoft A."/>
            <person name="Stiekema W."/>
            <person name="Pohl T."/>
            <person name="Entian K.D."/>
            <person name="Terryn N."/>
            <person name="Hartley N."/>
            <person name="Bent E."/>
            <person name="Johnson S."/>
            <person name="Langham S.A."/>
            <person name="McCullagh B."/>
            <person name="Robben J."/>
            <person name="Grymonprez B."/>
            <person name="Zimmermann W."/>
            <person name="Ramsperger U."/>
            <person name="Wedler H."/>
            <person name="Balke K."/>
            <person name="Wedler E."/>
            <person name="Peters S."/>
            <person name="van Staveren M."/>
            <person name="Dirkse W."/>
            <person name="Mooijman P."/>
            <person name="Lankhorst R.K."/>
            <person name="Weitzenegger T."/>
            <person name="Bothe G."/>
            <person name="Rose M."/>
            <person name="Hauf J."/>
            <person name="Berneiser S."/>
            <person name="Hempel S."/>
            <person name="Feldpausch M."/>
            <person name="Lamberth S."/>
            <person name="Villarroel R."/>
            <person name="Gielen J."/>
            <person name="Ardiles W."/>
            <person name="Bents O."/>
            <person name="Lemcke K."/>
            <person name="Kolesov G."/>
            <person name="Mayer K."/>
            <person name="Rudd S."/>
            <person name="Schoof H."/>
            <person name="Schueller C."/>
            <person name="Zaccaria P."/>
            <person name="Mewes H.W."/>
            <person name="Bevan M."/>
            <person name="Fransz P."/>
        </authorList>
    </citation>
    <scope>NUCLEOTIDE SEQUENCE [LARGE SCALE GENOMIC DNA]</scope>
    <source>
        <strain evidence="4">cv. Columbia</strain>
    </source>
</reference>
<name>F4KA12_ARATH</name>
<dbReference type="PANTHER" id="PTHR23274:SF53">
    <property type="entry name" value="ATP-DEPENDENT DNA HELICASE"/>
    <property type="match status" value="1"/>
</dbReference>
<dbReference type="GO" id="GO:0004386">
    <property type="term" value="F:helicase activity"/>
    <property type="evidence" value="ECO:0007669"/>
    <property type="project" value="UniProtKB-KW"/>
</dbReference>
<sequence length="337" mass="37869">MRVRDKNGDVGTFVVLDGEGTKIAGRSVRDVLNEYMEAVGKDSYEGINTKWNTSRHCTCCYNVGNGNAPTCETDDGEVVEMDTSFFLKHNGNRLQQVTKGAYVQFSVSQPNFQYLTERGILTPHNEYVDEINAYMLSQVGGDSKEYLSSYSIGKADTIGADYEALYHVKYLNSLEFPSLPKHKISLKKGVPIMQMRNFNQKEGLCNGTRLIVTNLGEQVIEAQIVTGTHAGKMVSIPRFILSPPQSEHPFTLRRQQFPMRVCYAMTIIKNQGQSLKSDVLYLPNPVFSHVQLYVALSRVTSPIGLTILHGDDQKNDEVKNIVYKEFYNDLPKETDPS</sequence>
<keyword evidence="3" id="KW-0547">Nucleotide-binding</keyword>
<dbReference type="TAIR" id="AT5G28780"/>
<organism evidence="3 4">
    <name type="scientific">Arabidopsis thaliana</name>
    <name type="common">Mouse-ear cress</name>
    <dbReference type="NCBI Taxonomy" id="3702"/>
    <lineage>
        <taxon>Eukaryota</taxon>
        <taxon>Viridiplantae</taxon>
        <taxon>Streptophyta</taxon>
        <taxon>Embryophyta</taxon>
        <taxon>Tracheophyta</taxon>
        <taxon>Spermatophyta</taxon>
        <taxon>Magnoliopsida</taxon>
        <taxon>eudicotyledons</taxon>
        <taxon>Gunneridae</taxon>
        <taxon>Pentapetalae</taxon>
        <taxon>rosids</taxon>
        <taxon>malvids</taxon>
        <taxon>Brassicales</taxon>
        <taxon>Brassicaceae</taxon>
        <taxon>Camelineae</taxon>
        <taxon>Arabidopsis</taxon>
    </lineage>
</organism>
<evidence type="ECO:0000313" key="4">
    <source>
        <dbReference type="Proteomes" id="UP000006548"/>
    </source>
</evidence>
<feature type="domain" description="DNA helicase Pif1-like 2B" evidence="1">
    <location>
        <begin position="170"/>
        <end position="215"/>
    </location>
</feature>
<evidence type="ECO:0000259" key="1">
    <source>
        <dbReference type="Pfam" id="PF21530"/>
    </source>
</evidence>
<dbReference type="EMBL" id="CP002688">
    <property type="protein sequence ID" value="AED93835.1"/>
    <property type="molecule type" value="Genomic_DNA"/>
</dbReference>
<dbReference type="InParanoid" id="F4KA12"/>
<dbReference type="AlphaFoldDB" id="F4KA12"/>
<dbReference type="eggNOG" id="KOG0987">
    <property type="taxonomic scope" value="Eukaryota"/>
</dbReference>
<dbReference type="SMR" id="F4KA12"/>